<comment type="similarity">
    <text evidence="2 6">Belongs to the acyl-CoA dehydrogenase family.</text>
</comment>
<protein>
    <submittedName>
        <fullName evidence="11">Acyl-CoA dehydrogenase</fullName>
    </submittedName>
</protein>
<dbReference type="InterPro" id="IPR009075">
    <property type="entry name" value="AcylCo_DH/oxidase_C"/>
</dbReference>
<dbReference type="InterPro" id="IPR006091">
    <property type="entry name" value="Acyl-CoA_Oxase/DH_mid-dom"/>
</dbReference>
<dbReference type="Proteomes" id="UP000662818">
    <property type="component" value="Chromosome"/>
</dbReference>
<dbReference type="Gene3D" id="1.20.140.10">
    <property type="entry name" value="Butyryl-CoA Dehydrogenase, subunit A, domain 3"/>
    <property type="match status" value="1"/>
</dbReference>
<evidence type="ECO:0000313" key="12">
    <source>
        <dbReference type="Proteomes" id="UP000662818"/>
    </source>
</evidence>
<name>A0ABX7PGC6_9ACTN</name>
<evidence type="ECO:0000259" key="10">
    <source>
        <dbReference type="Pfam" id="PF02771"/>
    </source>
</evidence>
<keyword evidence="12" id="KW-1185">Reference proteome</keyword>
<feature type="domain" description="Acyl-CoA dehydrogenase/oxidase C-terminal" evidence="8">
    <location>
        <begin position="234"/>
        <end position="397"/>
    </location>
</feature>
<dbReference type="EMBL" id="CP022295">
    <property type="protein sequence ID" value="QSR24852.1"/>
    <property type="molecule type" value="Genomic_DNA"/>
</dbReference>
<feature type="domain" description="Acyl-CoA dehydrogenase/oxidase N-terminal" evidence="10">
    <location>
        <begin position="12"/>
        <end position="124"/>
    </location>
</feature>
<keyword evidence="3 6" id="KW-0285">Flavoprotein</keyword>
<evidence type="ECO:0000256" key="1">
    <source>
        <dbReference type="ARBA" id="ARBA00001974"/>
    </source>
</evidence>
<dbReference type="Pfam" id="PF00441">
    <property type="entry name" value="Acyl-CoA_dh_1"/>
    <property type="match status" value="1"/>
</dbReference>
<reference evidence="11 12" key="1">
    <citation type="submission" date="2017-06" db="EMBL/GenBank/DDBJ databases">
        <title>Complete Genome Sequence of the Soil Carbazole-Degrading Bacterium Nocardioides aromaticivorans IC177.</title>
        <authorList>
            <person name="Vejarano F."/>
            <person name="Suzuki-Minakuchi C."/>
            <person name="Ohtsubo Y."/>
            <person name="Tsuda M."/>
            <person name="Okada K."/>
            <person name="Nojiri H."/>
        </authorList>
    </citation>
    <scope>NUCLEOTIDE SEQUENCE [LARGE SCALE GENOMIC DNA]</scope>
    <source>
        <strain evidence="11 12">IC177</strain>
    </source>
</reference>
<sequence>MNPVFSAPVQEFQREFADFLRGIVPADWAGAGTLPEKDYRPFAASLRRQLYDAGYIGVDWPVEYGGRGLTPEHQVAVAEQLTRMKLPQSALSDVFSMQMFGNTLLAHGTEEQKHRFLPDILSGDVKWCQGYSEPQSGSDLASVATSATLRGDEWHINGQKIWTGTAHFADWIFVLVRTDPEAPKHRGLTLLACPLRQPGIEVRQIKQMSGEAEFNEVFFTDAVTPRDNAIGAVNDGWRVATALLEHERGGAAAVLAVRFEEELDRLCVLAREHRRDRDSDIRQRIAWCRARVLAMKLLGYKALTRSLRGEPIGAEAAMTKLYWSEYHVVLTELAMDILGDEALVLRGRRTTQPDGPDAPGSPTDSAGWITTFLTARSSRIYAGTNQVQRSLLAEQVLGMPREPRPAPADRKESA</sequence>
<evidence type="ECO:0000313" key="11">
    <source>
        <dbReference type="EMBL" id="QSR24852.1"/>
    </source>
</evidence>
<dbReference type="InterPro" id="IPR036250">
    <property type="entry name" value="AcylCo_DH-like_C"/>
</dbReference>
<evidence type="ECO:0000256" key="7">
    <source>
        <dbReference type="SAM" id="MobiDB-lite"/>
    </source>
</evidence>
<evidence type="ECO:0000259" key="8">
    <source>
        <dbReference type="Pfam" id="PF00441"/>
    </source>
</evidence>
<evidence type="ECO:0000256" key="4">
    <source>
        <dbReference type="ARBA" id="ARBA00022827"/>
    </source>
</evidence>
<dbReference type="InterPro" id="IPR009100">
    <property type="entry name" value="AcylCoA_DH/oxidase_NM_dom_sf"/>
</dbReference>
<dbReference type="SUPFAM" id="SSF47203">
    <property type="entry name" value="Acyl-CoA dehydrogenase C-terminal domain-like"/>
    <property type="match status" value="1"/>
</dbReference>
<dbReference type="InterPro" id="IPR013786">
    <property type="entry name" value="AcylCoA_DH/ox_N"/>
</dbReference>
<dbReference type="Gene3D" id="1.10.540.10">
    <property type="entry name" value="Acyl-CoA dehydrogenase/oxidase, N-terminal domain"/>
    <property type="match status" value="1"/>
</dbReference>
<dbReference type="PANTHER" id="PTHR43292">
    <property type="entry name" value="ACYL-COA DEHYDROGENASE"/>
    <property type="match status" value="1"/>
</dbReference>
<proteinExistence type="inferred from homology"/>
<keyword evidence="4 6" id="KW-0274">FAD</keyword>
<dbReference type="PANTHER" id="PTHR43292:SF3">
    <property type="entry name" value="ACYL-COA DEHYDROGENASE FADE29"/>
    <property type="match status" value="1"/>
</dbReference>
<feature type="domain" description="Acyl-CoA oxidase/dehydrogenase middle" evidence="9">
    <location>
        <begin position="128"/>
        <end position="221"/>
    </location>
</feature>
<dbReference type="InterPro" id="IPR052161">
    <property type="entry name" value="Mycobact_Acyl-CoA_DH"/>
</dbReference>
<evidence type="ECO:0000256" key="5">
    <source>
        <dbReference type="ARBA" id="ARBA00023002"/>
    </source>
</evidence>
<dbReference type="Gene3D" id="2.40.110.10">
    <property type="entry name" value="Butyryl-CoA Dehydrogenase, subunit A, domain 2"/>
    <property type="match status" value="1"/>
</dbReference>
<organism evidence="11 12">
    <name type="scientific">Nocardioides aromaticivorans</name>
    <dbReference type="NCBI Taxonomy" id="200618"/>
    <lineage>
        <taxon>Bacteria</taxon>
        <taxon>Bacillati</taxon>
        <taxon>Actinomycetota</taxon>
        <taxon>Actinomycetes</taxon>
        <taxon>Propionibacteriales</taxon>
        <taxon>Nocardioidaceae</taxon>
        <taxon>Nocardioides</taxon>
    </lineage>
</organism>
<accession>A0ABX7PGC6</accession>
<dbReference type="Pfam" id="PF02771">
    <property type="entry name" value="Acyl-CoA_dh_N"/>
    <property type="match status" value="1"/>
</dbReference>
<dbReference type="RefSeq" id="WP_207008813.1">
    <property type="nucleotide sequence ID" value="NZ_CP022295.1"/>
</dbReference>
<dbReference type="SUPFAM" id="SSF56645">
    <property type="entry name" value="Acyl-CoA dehydrogenase NM domain-like"/>
    <property type="match status" value="1"/>
</dbReference>
<dbReference type="Pfam" id="PF02770">
    <property type="entry name" value="Acyl-CoA_dh_M"/>
    <property type="match status" value="1"/>
</dbReference>
<evidence type="ECO:0000256" key="6">
    <source>
        <dbReference type="RuleBase" id="RU362125"/>
    </source>
</evidence>
<comment type="cofactor">
    <cofactor evidence="1 6">
        <name>FAD</name>
        <dbReference type="ChEBI" id="CHEBI:57692"/>
    </cofactor>
</comment>
<evidence type="ECO:0000259" key="9">
    <source>
        <dbReference type="Pfam" id="PF02770"/>
    </source>
</evidence>
<evidence type="ECO:0000256" key="2">
    <source>
        <dbReference type="ARBA" id="ARBA00009347"/>
    </source>
</evidence>
<dbReference type="InterPro" id="IPR046373">
    <property type="entry name" value="Acyl-CoA_Oxase/DH_mid-dom_sf"/>
</dbReference>
<feature type="region of interest" description="Disordered" evidence="7">
    <location>
        <begin position="393"/>
        <end position="414"/>
    </location>
</feature>
<gene>
    <name evidence="11" type="ORF">CFH99_04385</name>
</gene>
<feature type="compositionally biased region" description="Basic and acidic residues" evidence="7">
    <location>
        <begin position="401"/>
        <end position="414"/>
    </location>
</feature>
<keyword evidence="5 6" id="KW-0560">Oxidoreductase</keyword>
<evidence type="ECO:0000256" key="3">
    <source>
        <dbReference type="ARBA" id="ARBA00022630"/>
    </source>
</evidence>
<dbReference type="InterPro" id="IPR037069">
    <property type="entry name" value="AcylCoA_DH/ox_N_sf"/>
</dbReference>